<accession>A0A395MIR1</accession>
<organism evidence="2 3">
    <name type="scientific">Fusarium flagelliforme</name>
    <dbReference type="NCBI Taxonomy" id="2675880"/>
    <lineage>
        <taxon>Eukaryota</taxon>
        <taxon>Fungi</taxon>
        <taxon>Dikarya</taxon>
        <taxon>Ascomycota</taxon>
        <taxon>Pezizomycotina</taxon>
        <taxon>Sordariomycetes</taxon>
        <taxon>Hypocreomycetidae</taxon>
        <taxon>Hypocreales</taxon>
        <taxon>Nectriaceae</taxon>
        <taxon>Fusarium</taxon>
        <taxon>Fusarium incarnatum-equiseti species complex</taxon>
    </lineage>
</organism>
<gene>
    <name evidence="2" type="ORF">FIE12Z_8576</name>
</gene>
<evidence type="ECO:0000256" key="1">
    <source>
        <dbReference type="SAM" id="MobiDB-lite"/>
    </source>
</evidence>
<feature type="region of interest" description="Disordered" evidence="1">
    <location>
        <begin position="82"/>
        <end position="106"/>
    </location>
</feature>
<sequence>MDTVKALIKPIGSLKPLSTFHELDAASRDNMSAQSQVARFFRFQRLQCRAAVRLLRRLQQLFPDINFGWVHEARLEEINTGANSLDDNTTLTTHGFSPSVLGDGRQ</sequence>
<name>A0A395MIR1_9HYPO</name>
<reference evidence="2 3" key="1">
    <citation type="journal article" date="2018" name="PLoS Pathog.">
        <title>Evolution of structural diversity of trichothecenes, a family of toxins produced by plant pathogenic and entomopathogenic fungi.</title>
        <authorList>
            <person name="Proctor R.H."/>
            <person name="McCormick S.P."/>
            <person name="Kim H.S."/>
            <person name="Cardoza R.E."/>
            <person name="Stanley A.M."/>
            <person name="Lindo L."/>
            <person name="Kelly A."/>
            <person name="Brown D.W."/>
            <person name="Lee T."/>
            <person name="Vaughan M.M."/>
            <person name="Alexander N.J."/>
            <person name="Busman M."/>
            <person name="Gutierrez S."/>
        </authorList>
    </citation>
    <scope>NUCLEOTIDE SEQUENCE [LARGE SCALE GENOMIC DNA]</scope>
    <source>
        <strain evidence="2 3">NRRL 13405</strain>
    </source>
</reference>
<feature type="compositionally biased region" description="Polar residues" evidence="1">
    <location>
        <begin position="82"/>
        <end position="96"/>
    </location>
</feature>
<dbReference type="EMBL" id="PXXK01000269">
    <property type="protein sequence ID" value="RFN47163.1"/>
    <property type="molecule type" value="Genomic_DNA"/>
</dbReference>
<protein>
    <submittedName>
        <fullName evidence="2">Uncharacterized protein</fullName>
    </submittedName>
</protein>
<comment type="caution">
    <text evidence="2">The sequence shown here is derived from an EMBL/GenBank/DDBJ whole genome shotgun (WGS) entry which is preliminary data.</text>
</comment>
<evidence type="ECO:0000313" key="2">
    <source>
        <dbReference type="EMBL" id="RFN47163.1"/>
    </source>
</evidence>
<proteinExistence type="predicted"/>
<dbReference type="AlphaFoldDB" id="A0A395MIR1"/>
<keyword evidence="3" id="KW-1185">Reference proteome</keyword>
<evidence type="ECO:0000313" key="3">
    <source>
        <dbReference type="Proteomes" id="UP000265631"/>
    </source>
</evidence>
<dbReference type="Proteomes" id="UP000265631">
    <property type="component" value="Unassembled WGS sequence"/>
</dbReference>